<evidence type="ECO:0000313" key="15">
    <source>
        <dbReference type="EMBL" id="KGO64400.1"/>
    </source>
</evidence>
<dbReference type="Gene3D" id="3.30.40.10">
    <property type="entry name" value="Zinc/RING finger domain, C3HC4 (zinc finger)"/>
    <property type="match status" value="1"/>
</dbReference>
<dbReference type="CDD" id="cd16454">
    <property type="entry name" value="RING-H2_PA-TM-RING"/>
    <property type="match status" value="1"/>
</dbReference>
<proteinExistence type="predicted"/>
<dbReference type="GO" id="GO:0006511">
    <property type="term" value="P:ubiquitin-dependent protein catabolic process"/>
    <property type="evidence" value="ECO:0007669"/>
    <property type="project" value="TreeGrafter"/>
</dbReference>
<evidence type="ECO:0000256" key="7">
    <source>
        <dbReference type="ARBA" id="ARBA00022771"/>
    </source>
</evidence>
<protein>
    <recommendedName>
        <fullName evidence="3">RING-type E3 ubiquitin transferase</fullName>
        <ecNumber evidence="3">2.3.2.27</ecNumber>
    </recommendedName>
</protein>
<dbReference type="GO" id="GO:0016567">
    <property type="term" value="P:protein ubiquitination"/>
    <property type="evidence" value="ECO:0007669"/>
    <property type="project" value="TreeGrafter"/>
</dbReference>
<dbReference type="OrthoDB" id="8062037at2759"/>
<dbReference type="InterPro" id="IPR001841">
    <property type="entry name" value="Znf_RING"/>
</dbReference>
<evidence type="ECO:0000256" key="13">
    <source>
        <dbReference type="SAM" id="MobiDB-lite"/>
    </source>
</evidence>
<dbReference type="EC" id="2.3.2.27" evidence="3"/>
<dbReference type="SMART" id="SM00184">
    <property type="entry name" value="RING"/>
    <property type="match status" value="1"/>
</dbReference>
<keyword evidence="4" id="KW-0808">Transferase</keyword>
<dbReference type="HOGENOM" id="CLU_1960328_0_0_1"/>
<dbReference type="STRING" id="40296.A0A0A2KJ73"/>
<evidence type="ECO:0000256" key="9">
    <source>
        <dbReference type="ARBA" id="ARBA00022833"/>
    </source>
</evidence>
<keyword evidence="7 12" id="KW-0863">Zinc-finger</keyword>
<dbReference type="Pfam" id="PF13639">
    <property type="entry name" value="zf-RING_2"/>
    <property type="match status" value="1"/>
</dbReference>
<dbReference type="PROSITE" id="PS50089">
    <property type="entry name" value="ZF_RING_2"/>
    <property type="match status" value="1"/>
</dbReference>
<dbReference type="SUPFAM" id="SSF57850">
    <property type="entry name" value="RING/U-box"/>
    <property type="match status" value="1"/>
</dbReference>
<keyword evidence="5" id="KW-0812">Transmembrane</keyword>
<keyword evidence="16" id="KW-1185">Reference proteome</keyword>
<gene>
    <name evidence="15" type="ORF">PITC_022500</name>
</gene>
<dbReference type="AlphaFoldDB" id="A0A0A2KJ73"/>
<dbReference type="PANTHER" id="PTHR45977">
    <property type="entry name" value="TARGET OF ERK KINASE MPK-1"/>
    <property type="match status" value="1"/>
</dbReference>
<dbReference type="GO" id="GO:0016020">
    <property type="term" value="C:membrane"/>
    <property type="evidence" value="ECO:0007669"/>
    <property type="project" value="UniProtKB-SubCell"/>
</dbReference>
<dbReference type="GO" id="GO:0008270">
    <property type="term" value="F:zinc ion binding"/>
    <property type="evidence" value="ECO:0007669"/>
    <property type="project" value="UniProtKB-KW"/>
</dbReference>
<evidence type="ECO:0000256" key="5">
    <source>
        <dbReference type="ARBA" id="ARBA00022692"/>
    </source>
</evidence>
<dbReference type="Proteomes" id="UP000030104">
    <property type="component" value="Unassembled WGS sequence"/>
</dbReference>
<comment type="catalytic activity">
    <reaction evidence="1">
        <text>S-ubiquitinyl-[E2 ubiquitin-conjugating enzyme]-L-cysteine + [acceptor protein]-L-lysine = [E2 ubiquitin-conjugating enzyme]-L-cysteine + N(6)-ubiquitinyl-[acceptor protein]-L-lysine.</text>
        <dbReference type="EC" id="2.3.2.27"/>
    </reaction>
</comment>
<feature type="region of interest" description="Disordered" evidence="13">
    <location>
        <begin position="1"/>
        <end position="27"/>
    </location>
</feature>
<evidence type="ECO:0000313" key="16">
    <source>
        <dbReference type="Proteomes" id="UP000030104"/>
    </source>
</evidence>
<evidence type="ECO:0000256" key="6">
    <source>
        <dbReference type="ARBA" id="ARBA00022723"/>
    </source>
</evidence>
<accession>A0A0A2KJ73</accession>
<dbReference type="InterPro" id="IPR013083">
    <property type="entry name" value="Znf_RING/FYVE/PHD"/>
</dbReference>
<keyword evidence="10" id="KW-1133">Transmembrane helix</keyword>
<comment type="caution">
    <text evidence="15">The sequence shown here is derived from an EMBL/GenBank/DDBJ whole genome shotgun (WGS) entry which is preliminary data.</text>
</comment>
<evidence type="ECO:0000259" key="14">
    <source>
        <dbReference type="PROSITE" id="PS50089"/>
    </source>
</evidence>
<keyword evidence="8" id="KW-0833">Ubl conjugation pathway</keyword>
<dbReference type="PhylomeDB" id="A0A0A2KJ73"/>
<evidence type="ECO:0000256" key="3">
    <source>
        <dbReference type="ARBA" id="ARBA00012483"/>
    </source>
</evidence>
<dbReference type="EMBL" id="JQGA01001585">
    <property type="protein sequence ID" value="KGO64400.1"/>
    <property type="molecule type" value="Genomic_DNA"/>
</dbReference>
<evidence type="ECO:0000256" key="4">
    <source>
        <dbReference type="ARBA" id="ARBA00022679"/>
    </source>
</evidence>
<evidence type="ECO:0000256" key="12">
    <source>
        <dbReference type="PROSITE-ProRule" id="PRU00175"/>
    </source>
</evidence>
<keyword evidence="11" id="KW-0472">Membrane</keyword>
<feature type="compositionally biased region" description="Basic and acidic residues" evidence="13">
    <location>
        <begin position="1"/>
        <end position="22"/>
    </location>
</feature>
<evidence type="ECO:0000256" key="2">
    <source>
        <dbReference type="ARBA" id="ARBA00004141"/>
    </source>
</evidence>
<feature type="domain" description="RING-type" evidence="14">
    <location>
        <begin position="63"/>
        <end position="105"/>
    </location>
</feature>
<comment type="subcellular location">
    <subcellularLocation>
        <location evidence="2">Membrane</location>
        <topology evidence="2">Multi-pass membrane protein</topology>
    </subcellularLocation>
</comment>
<reference evidence="15 16" key="1">
    <citation type="journal article" date="2015" name="Mol. Plant Microbe Interact.">
        <title>Genome, transcriptome, and functional analyses of Penicillium expansum provide new insights into secondary metabolism and pathogenicity.</title>
        <authorList>
            <person name="Ballester A.R."/>
            <person name="Marcet-Houben M."/>
            <person name="Levin E."/>
            <person name="Sela N."/>
            <person name="Selma-Lazaro C."/>
            <person name="Carmona L."/>
            <person name="Wisniewski M."/>
            <person name="Droby S."/>
            <person name="Gonzalez-Candelas L."/>
            <person name="Gabaldon T."/>
        </authorList>
    </citation>
    <scope>NUCLEOTIDE SEQUENCE [LARGE SCALE GENOMIC DNA]</scope>
    <source>
        <strain evidence="15 16">PHI-1</strain>
    </source>
</reference>
<dbReference type="GO" id="GO:0061630">
    <property type="term" value="F:ubiquitin protein ligase activity"/>
    <property type="evidence" value="ECO:0007669"/>
    <property type="project" value="UniProtKB-EC"/>
</dbReference>
<dbReference type="PANTHER" id="PTHR45977:SF4">
    <property type="entry name" value="RING-TYPE DOMAIN-CONTAINING PROTEIN"/>
    <property type="match status" value="1"/>
</dbReference>
<keyword evidence="9" id="KW-0862">Zinc</keyword>
<sequence length="128" mass="14370">MGTLARDSHESRDTRAHPHRESQSSPLGVQYKWTDDENLIQLNQDTNGNILHNLSNELANTICPICTESFTEAQDLRQLPCGHQFHPDCVDPWLLNKSSTCPMCRSDLMSIANAGWDVRDPNQPSLGL</sequence>
<name>A0A0A2KJ73_PENIT</name>
<evidence type="ECO:0000256" key="11">
    <source>
        <dbReference type="ARBA" id="ARBA00023136"/>
    </source>
</evidence>
<evidence type="ECO:0000256" key="8">
    <source>
        <dbReference type="ARBA" id="ARBA00022786"/>
    </source>
</evidence>
<evidence type="ECO:0000256" key="1">
    <source>
        <dbReference type="ARBA" id="ARBA00000900"/>
    </source>
</evidence>
<keyword evidence="6" id="KW-0479">Metal-binding</keyword>
<evidence type="ECO:0000256" key="10">
    <source>
        <dbReference type="ARBA" id="ARBA00022989"/>
    </source>
</evidence>
<organism evidence="15 16">
    <name type="scientific">Penicillium italicum</name>
    <name type="common">Blue mold</name>
    <dbReference type="NCBI Taxonomy" id="40296"/>
    <lineage>
        <taxon>Eukaryota</taxon>
        <taxon>Fungi</taxon>
        <taxon>Dikarya</taxon>
        <taxon>Ascomycota</taxon>
        <taxon>Pezizomycotina</taxon>
        <taxon>Eurotiomycetes</taxon>
        <taxon>Eurotiomycetidae</taxon>
        <taxon>Eurotiales</taxon>
        <taxon>Aspergillaceae</taxon>
        <taxon>Penicillium</taxon>
    </lineage>
</organism>